<dbReference type="Proteomes" id="UP000013525">
    <property type="component" value="Unassembled WGS sequence"/>
</dbReference>
<evidence type="ECO:0000313" key="2">
    <source>
        <dbReference type="Proteomes" id="UP000013525"/>
    </source>
</evidence>
<accession>R7WQS4</accession>
<dbReference type="EMBL" id="APMY01000030">
    <property type="protein sequence ID" value="EOM77666.1"/>
    <property type="molecule type" value="Genomic_DNA"/>
</dbReference>
<protein>
    <submittedName>
        <fullName evidence="1">Uncharacterized protein</fullName>
    </submittedName>
</protein>
<dbReference type="RefSeq" id="WP_010837054.1">
    <property type="nucleotide sequence ID" value="NZ_APMY01000030.1"/>
</dbReference>
<reference evidence="1 2" key="1">
    <citation type="journal article" date="2013" name="Genome Announc.">
        <title>Draft Genome Sequence of Rhodococcus rhodnii Strain LMG5362, a Symbiont of Rhodnius prolixus (Hemiptera, Reduviidae, Triatominae), the Principle Vector of Trypanosoma cruzi.</title>
        <authorList>
            <person name="Pachebat J.A."/>
            <person name="van Keulen G."/>
            <person name="Whitten M.M."/>
            <person name="Girdwood S."/>
            <person name="Del Sol R."/>
            <person name="Dyson P.J."/>
            <person name="Facey P.D."/>
        </authorList>
    </citation>
    <scope>NUCLEOTIDE SEQUENCE [LARGE SCALE GENOMIC DNA]</scope>
    <source>
        <strain evidence="1 2">LMG 5362</strain>
    </source>
</reference>
<dbReference type="PATRIC" id="fig|1273125.3.peg.948"/>
<evidence type="ECO:0000313" key="1">
    <source>
        <dbReference type="EMBL" id="EOM77666.1"/>
    </source>
</evidence>
<name>R7WQS4_9NOCA</name>
<keyword evidence="2" id="KW-1185">Reference proteome</keyword>
<organism evidence="1 2">
    <name type="scientific">Rhodococcus rhodnii LMG 5362</name>
    <dbReference type="NCBI Taxonomy" id="1273125"/>
    <lineage>
        <taxon>Bacteria</taxon>
        <taxon>Bacillati</taxon>
        <taxon>Actinomycetota</taxon>
        <taxon>Actinomycetes</taxon>
        <taxon>Mycobacteriales</taxon>
        <taxon>Nocardiaceae</taxon>
        <taxon>Rhodococcus</taxon>
    </lineage>
</organism>
<sequence length="48" mass="5474">MARRDDCTCSGPADGWPQHEAICATRGLLSEWQLDRWDELQDQIGGRE</sequence>
<proteinExistence type="predicted"/>
<gene>
    <name evidence="1" type="ORF">Rrhod_0985</name>
</gene>
<comment type="caution">
    <text evidence="1">The sequence shown here is derived from an EMBL/GenBank/DDBJ whole genome shotgun (WGS) entry which is preliminary data.</text>
</comment>
<dbReference type="AlphaFoldDB" id="R7WQS4"/>